<dbReference type="Pfam" id="PF12704">
    <property type="entry name" value="MacB_PCD"/>
    <property type="match status" value="1"/>
</dbReference>
<dbReference type="GO" id="GO:0044874">
    <property type="term" value="P:lipoprotein localization to outer membrane"/>
    <property type="evidence" value="ECO:0007669"/>
    <property type="project" value="TreeGrafter"/>
</dbReference>
<keyword evidence="5 7" id="KW-1133">Transmembrane helix</keyword>
<dbReference type="RefSeq" id="WP_265676994.1">
    <property type="nucleotide sequence ID" value="NZ_JAKRRY010000039.1"/>
</dbReference>
<evidence type="ECO:0000256" key="6">
    <source>
        <dbReference type="ARBA" id="ARBA00023136"/>
    </source>
</evidence>
<dbReference type="Pfam" id="PF02687">
    <property type="entry name" value="FtsX"/>
    <property type="match status" value="1"/>
</dbReference>
<evidence type="ECO:0000256" key="7">
    <source>
        <dbReference type="SAM" id="Phobius"/>
    </source>
</evidence>
<evidence type="ECO:0000259" key="8">
    <source>
        <dbReference type="Pfam" id="PF02687"/>
    </source>
</evidence>
<dbReference type="InterPro" id="IPR051447">
    <property type="entry name" value="Lipoprotein-release_system"/>
</dbReference>
<protein>
    <submittedName>
        <fullName evidence="10">ABC transporter permease</fullName>
    </submittedName>
</protein>
<keyword evidence="4 7" id="KW-0812">Transmembrane</keyword>
<dbReference type="PANTHER" id="PTHR30489:SF0">
    <property type="entry name" value="LIPOPROTEIN-RELEASING SYSTEM TRANSMEMBRANE PROTEIN LOLE"/>
    <property type="match status" value="1"/>
</dbReference>
<evidence type="ECO:0000256" key="2">
    <source>
        <dbReference type="ARBA" id="ARBA00005236"/>
    </source>
</evidence>
<feature type="transmembrane region" description="Helical" evidence="7">
    <location>
        <begin position="271"/>
        <end position="291"/>
    </location>
</feature>
<organism evidence="10 11">
    <name type="scientific">Vibrio qingdaonensis</name>
    <dbReference type="NCBI Taxonomy" id="2829491"/>
    <lineage>
        <taxon>Bacteria</taxon>
        <taxon>Pseudomonadati</taxon>
        <taxon>Pseudomonadota</taxon>
        <taxon>Gammaproteobacteria</taxon>
        <taxon>Vibrionales</taxon>
        <taxon>Vibrionaceae</taxon>
        <taxon>Vibrio</taxon>
    </lineage>
</organism>
<feature type="domain" description="ABC3 transporter permease C-terminal" evidence="8">
    <location>
        <begin position="270"/>
        <end position="401"/>
    </location>
</feature>
<dbReference type="GO" id="GO:0098797">
    <property type="term" value="C:plasma membrane protein complex"/>
    <property type="evidence" value="ECO:0007669"/>
    <property type="project" value="TreeGrafter"/>
</dbReference>
<feature type="domain" description="MacB-like periplasmic core" evidence="9">
    <location>
        <begin position="17"/>
        <end position="240"/>
    </location>
</feature>
<evidence type="ECO:0000313" key="10">
    <source>
        <dbReference type="EMBL" id="MCW8348474.1"/>
    </source>
</evidence>
<gene>
    <name evidence="10" type="ORF">MD535_21035</name>
</gene>
<dbReference type="InterPro" id="IPR025857">
    <property type="entry name" value="MacB_PCD"/>
</dbReference>
<keyword evidence="3" id="KW-1003">Cell membrane</keyword>
<reference evidence="10" key="1">
    <citation type="submission" date="2022-02" db="EMBL/GenBank/DDBJ databases">
        <title>Vibrio sp. nov, a new bacterium isolated from seawater.</title>
        <authorList>
            <person name="Yuan Y."/>
        </authorList>
    </citation>
    <scope>NUCLEOTIDE SEQUENCE</scope>
    <source>
        <strain evidence="10">ZSDZ65</strain>
    </source>
</reference>
<comment type="similarity">
    <text evidence="2">Belongs to the ABC-4 integral membrane protein family. LolC/E subfamily.</text>
</comment>
<keyword evidence="11" id="KW-1185">Reference proteome</keyword>
<evidence type="ECO:0000256" key="3">
    <source>
        <dbReference type="ARBA" id="ARBA00022475"/>
    </source>
</evidence>
<proteinExistence type="inferred from homology"/>
<keyword evidence="6 7" id="KW-0472">Membrane</keyword>
<comment type="caution">
    <text evidence="10">The sequence shown here is derived from an EMBL/GenBank/DDBJ whole genome shotgun (WGS) entry which is preliminary data.</text>
</comment>
<feature type="transmembrane region" description="Helical" evidence="7">
    <location>
        <begin position="312"/>
        <end position="344"/>
    </location>
</feature>
<evidence type="ECO:0000256" key="4">
    <source>
        <dbReference type="ARBA" id="ARBA00022692"/>
    </source>
</evidence>
<comment type="subcellular location">
    <subcellularLocation>
        <location evidence="1">Cell membrane</location>
        <topology evidence="1">Multi-pass membrane protein</topology>
    </subcellularLocation>
</comment>
<dbReference type="EMBL" id="JAKRRY010000039">
    <property type="protein sequence ID" value="MCW8348474.1"/>
    <property type="molecule type" value="Genomic_DNA"/>
</dbReference>
<dbReference type="PANTHER" id="PTHR30489">
    <property type="entry name" value="LIPOPROTEIN-RELEASING SYSTEM TRANSMEMBRANE PROTEIN LOLE"/>
    <property type="match status" value="1"/>
</dbReference>
<name>A0A9X3CTB7_9VIBR</name>
<dbReference type="AlphaFoldDB" id="A0A9X3CTB7"/>
<sequence length="413" mass="45572">MLVKLAWRNLWRQKRRTILTAAALALALCLSLLTRSFQEGSYNANIDNAARFYTGLIQLQDPDYADNASIDDLLSANLDDFAYLKSEPSIEYILPRLESVALAAAGERSKGVMVLGVNPELEDRYSGVSEKVSQGRFRFDSDSLKGSSVLIGEGLAKYLRLEVGDEIILYGQGYQGQTASGLYTVNGLLKFPVMSLDNRLVYMPISEAQRLYSTGNQLTSWVLHTQTLSDVDSVEASLTDHFGDDIRIRDWKDLSPEMAQQIEMDRAGGIFLIYLLYGIVGFGLFATVMMMTLERQREFAVMLAAGMSRGKLVSLLFIESSFICILGIALGIAVAMPILGYFYFNPIHITGEAAKVMLEAGFEPILPVYLNLGLIINQALAVTLMLLICLIGPTWKVLRLNLVSALKGGGHDH</sequence>
<evidence type="ECO:0000256" key="1">
    <source>
        <dbReference type="ARBA" id="ARBA00004651"/>
    </source>
</evidence>
<dbReference type="InterPro" id="IPR003838">
    <property type="entry name" value="ABC3_permease_C"/>
</dbReference>
<feature type="transmembrane region" description="Helical" evidence="7">
    <location>
        <begin position="364"/>
        <end position="391"/>
    </location>
</feature>
<evidence type="ECO:0000256" key="5">
    <source>
        <dbReference type="ARBA" id="ARBA00022989"/>
    </source>
</evidence>
<evidence type="ECO:0000313" key="11">
    <source>
        <dbReference type="Proteomes" id="UP001155587"/>
    </source>
</evidence>
<evidence type="ECO:0000259" key="9">
    <source>
        <dbReference type="Pfam" id="PF12704"/>
    </source>
</evidence>
<accession>A0A9X3CTB7</accession>
<dbReference type="Proteomes" id="UP001155587">
    <property type="component" value="Unassembled WGS sequence"/>
</dbReference>